<dbReference type="SUPFAM" id="SSF54236">
    <property type="entry name" value="Ubiquitin-like"/>
    <property type="match status" value="1"/>
</dbReference>
<dbReference type="Pfam" id="PF00789">
    <property type="entry name" value="UBX"/>
    <property type="match status" value="1"/>
</dbReference>
<dbReference type="GO" id="GO:0005783">
    <property type="term" value="C:endoplasmic reticulum"/>
    <property type="evidence" value="ECO:0007669"/>
    <property type="project" value="TreeGrafter"/>
</dbReference>
<gene>
    <name evidence="4" type="ORF">ZYGR_0AF02460</name>
</gene>
<feature type="compositionally biased region" description="Basic and acidic residues" evidence="1">
    <location>
        <begin position="27"/>
        <end position="36"/>
    </location>
</feature>
<dbReference type="InterPro" id="IPR050730">
    <property type="entry name" value="UBX_domain-protein"/>
</dbReference>
<dbReference type="GO" id="GO:0043130">
    <property type="term" value="F:ubiquitin binding"/>
    <property type="evidence" value="ECO:0007669"/>
    <property type="project" value="TreeGrafter"/>
</dbReference>
<keyword evidence="2" id="KW-0472">Membrane</keyword>
<dbReference type="SMART" id="SM00166">
    <property type="entry name" value="UBX"/>
    <property type="match status" value="1"/>
</dbReference>
<dbReference type="InterPro" id="IPR006577">
    <property type="entry name" value="UAS"/>
</dbReference>
<evidence type="ECO:0000313" key="5">
    <source>
        <dbReference type="Proteomes" id="UP000187013"/>
    </source>
</evidence>
<dbReference type="EMBL" id="BDGX01000032">
    <property type="protein sequence ID" value="GAV51775.1"/>
    <property type="molecule type" value="Genomic_DNA"/>
</dbReference>
<feature type="domain" description="UBX" evidence="3">
    <location>
        <begin position="344"/>
        <end position="440"/>
    </location>
</feature>
<reference evidence="4 5" key="1">
    <citation type="submission" date="2016-08" db="EMBL/GenBank/DDBJ databases">
        <title>Draft genome sequence of allopolyploid Zygosaccharomyces rouxii.</title>
        <authorList>
            <person name="Watanabe J."/>
            <person name="Uehara K."/>
            <person name="Mogi Y."/>
            <person name="Tsukioka Y."/>
        </authorList>
    </citation>
    <scope>NUCLEOTIDE SEQUENCE [LARGE SCALE GENOMIC DNA]</scope>
    <source>
        <strain evidence="4 5">NBRC 110957</strain>
    </source>
</reference>
<evidence type="ECO:0000256" key="2">
    <source>
        <dbReference type="SAM" id="Phobius"/>
    </source>
</evidence>
<dbReference type="CDD" id="cd01767">
    <property type="entry name" value="UBX"/>
    <property type="match status" value="1"/>
</dbReference>
<keyword evidence="2" id="KW-0812">Transmembrane</keyword>
<name>A0A1Q3A7S3_ZYGRO</name>
<evidence type="ECO:0000259" key="3">
    <source>
        <dbReference type="PROSITE" id="PS50033"/>
    </source>
</evidence>
<dbReference type="OrthoDB" id="1026733at2759"/>
<sequence>MDLLRRAIHGGNPPFTPIPGSFPEDTTTSHDSRMEENVEDASNDHNRRRNRWNRKSVLSTLMRIPFVLLYYIMVWTLVILSLLKPLCNISGFYKKKNSRLSDPRSQLGNLLETLDNESQRTLNPSVQDVDTPTYTFESLYSLEHGSLRPDIVQGGYADLLNACSEHCKIAIIYLHDSLLDNSMQYVNGLLCSEKFATLVKKYQVLLWFSEVTSSEGLQAANALKVRQFPFLGVLSLKAEKKIEVIGRLEGNLDKYGANALENVLTKGNTRLVQIRQQRQNLALQRLIREQQDSRYSESLRRDQEIARQRNAQRQAALEQERQEVLRRQWLLWRKSTLRPEPTRSGGSACRIAIRTEDGARIVRKFDSNLTIDEIYSYVELSMEGLLDNAEVGNSPPLGYEHRCRFILLTPVPRKELDPGTTIGDEPAIYPSGNIVMEPLT</sequence>
<dbReference type="InterPro" id="IPR029071">
    <property type="entry name" value="Ubiquitin-like_domsf"/>
</dbReference>
<dbReference type="PANTHER" id="PTHR23322">
    <property type="entry name" value="FAS-ASSOCIATED PROTEIN"/>
    <property type="match status" value="1"/>
</dbReference>
<dbReference type="AlphaFoldDB" id="A0A1Q3A7S3"/>
<dbReference type="Proteomes" id="UP000187013">
    <property type="component" value="Unassembled WGS sequence"/>
</dbReference>
<dbReference type="SUPFAM" id="SSF52833">
    <property type="entry name" value="Thioredoxin-like"/>
    <property type="match status" value="1"/>
</dbReference>
<protein>
    <recommendedName>
        <fullName evidence="3">UBX domain-containing protein</fullName>
    </recommendedName>
</protein>
<dbReference type="GO" id="GO:0036503">
    <property type="term" value="P:ERAD pathway"/>
    <property type="evidence" value="ECO:0007669"/>
    <property type="project" value="TreeGrafter"/>
</dbReference>
<feature type="transmembrane region" description="Helical" evidence="2">
    <location>
        <begin position="57"/>
        <end position="83"/>
    </location>
</feature>
<dbReference type="Gene3D" id="3.40.30.10">
    <property type="entry name" value="Glutaredoxin"/>
    <property type="match status" value="1"/>
</dbReference>
<proteinExistence type="predicted"/>
<dbReference type="InterPro" id="IPR036249">
    <property type="entry name" value="Thioredoxin-like_sf"/>
</dbReference>
<dbReference type="InterPro" id="IPR001012">
    <property type="entry name" value="UBX_dom"/>
</dbReference>
<evidence type="ECO:0000256" key="1">
    <source>
        <dbReference type="SAM" id="MobiDB-lite"/>
    </source>
</evidence>
<dbReference type="Gene3D" id="3.10.20.90">
    <property type="entry name" value="Phosphatidylinositol 3-kinase Catalytic Subunit, Chain A, domain 1"/>
    <property type="match status" value="1"/>
</dbReference>
<keyword evidence="2" id="KW-1133">Transmembrane helix</keyword>
<evidence type="ECO:0000313" key="4">
    <source>
        <dbReference type="EMBL" id="GAV51775.1"/>
    </source>
</evidence>
<dbReference type="PROSITE" id="PS50033">
    <property type="entry name" value="UBX"/>
    <property type="match status" value="1"/>
</dbReference>
<organism evidence="4 5">
    <name type="scientific">Zygosaccharomyces rouxii</name>
    <dbReference type="NCBI Taxonomy" id="4956"/>
    <lineage>
        <taxon>Eukaryota</taxon>
        <taxon>Fungi</taxon>
        <taxon>Dikarya</taxon>
        <taxon>Ascomycota</taxon>
        <taxon>Saccharomycotina</taxon>
        <taxon>Saccharomycetes</taxon>
        <taxon>Saccharomycetales</taxon>
        <taxon>Saccharomycetaceae</taxon>
        <taxon>Zygosaccharomyces</taxon>
    </lineage>
</organism>
<dbReference type="SMART" id="SM00594">
    <property type="entry name" value="UAS"/>
    <property type="match status" value="1"/>
</dbReference>
<accession>A0A1Q3A7S3</accession>
<feature type="region of interest" description="Disordered" evidence="1">
    <location>
        <begin position="9"/>
        <end position="47"/>
    </location>
</feature>
<dbReference type="PANTHER" id="PTHR23322:SF103">
    <property type="entry name" value="UBX DOMAIN-CONTAINING PROTEIN 3"/>
    <property type="match status" value="1"/>
</dbReference>
<comment type="caution">
    <text evidence="4">The sequence shown here is derived from an EMBL/GenBank/DDBJ whole genome shotgun (WGS) entry which is preliminary data.</text>
</comment>